<evidence type="ECO:0000256" key="1">
    <source>
        <dbReference type="SAM" id="MobiDB-lite"/>
    </source>
</evidence>
<dbReference type="InterPro" id="IPR018247">
    <property type="entry name" value="EF_Hand_1_Ca_BS"/>
</dbReference>
<protein>
    <recommendedName>
        <fullName evidence="3">EF-hand domain-containing protein</fullName>
    </recommendedName>
</protein>
<name>A0A840C6I3_9HYPH</name>
<sequence length="144" mass="15677">MIRPSCAILLVLAFSSGALAQTQDERFAEIDRNGDGVITYEEHAAADEAELRAIDADGNGTLTVKEYAAWLVADQDFPAPVALSVARCFFRGIDADGDGKLSREELRTYNDRVFKWLAGDDGQMTLAESKRTPPPDIVPTPVCD</sequence>
<feature type="domain" description="EF-hand" evidence="3">
    <location>
        <begin position="18"/>
        <end position="53"/>
    </location>
</feature>
<dbReference type="CDD" id="cd00051">
    <property type="entry name" value="EFh"/>
    <property type="match status" value="1"/>
</dbReference>
<dbReference type="PROSITE" id="PS00018">
    <property type="entry name" value="EF_HAND_1"/>
    <property type="match status" value="2"/>
</dbReference>
<dbReference type="InterPro" id="IPR002048">
    <property type="entry name" value="EF_hand_dom"/>
</dbReference>
<dbReference type="EMBL" id="JACIEN010000003">
    <property type="protein sequence ID" value="MBB4017987.1"/>
    <property type="molecule type" value="Genomic_DNA"/>
</dbReference>
<feature type="region of interest" description="Disordered" evidence="1">
    <location>
        <begin position="125"/>
        <end position="144"/>
    </location>
</feature>
<feature type="chain" id="PRO_5032296479" description="EF-hand domain-containing protein" evidence="2">
    <location>
        <begin position="21"/>
        <end position="144"/>
    </location>
</feature>
<dbReference type="InterPro" id="IPR011992">
    <property type="entry name" value="EF-hand-dom_pair"/>
</dbReference>
<dbReference type="Pfam" id="PF13202">
    <property type="entry name" value="EF-hand_5"/>
    <property type="match status" value="3"/>
</dbReference>
<dbReference type="PROSITE" id="PS50222">
    <property type="entry name" value="EF_HAND_2"/>
    <property type="match status" value="2"/>
</dbReference>
<dbReference type="GO" id="GO:0005509">
    <property type="term" value="F:calcium ion binding"/>
    <property type="evidence" value="ECO:0007669"/>
    <property type="project" value="InterPro"/>
</dbReference>
<feature type="domain" description="EF-hand" evidence="3">
    <location>
        <begin position="81"/>
        <end position="116"/>
    </location>
</feature>
<organism evidence="4 5">
    <name type="scientific">Chelatococcus caeni</name>
    <dbReference type="NCBI Taxonomy" id="1348468"/>
    <lineage>
        <taxon>Bacteria</taxon>
        <taxon>Pseudomonadati</taxon>
        <taxon>Pseudomonadota</taxon>
        <taxon>Alphaproteobacteria</taxon>
        <taxon>Hyphomicrobiales</taxon>
        <taxon>Chelatococcaceae</taxon>
        <taxon>Chelatococcus</taxon>
    </lineage>
</organism>
<evidence type="ECO:0000259" key="3">
    <source>
        <dbReference type="PROSITE" id="PS50222"/>
    </source>
</evidence>
<reference evidence="4 5" key="1">
    <citation type="submission" date="2020-08" db="EMBL/GenBank/DDBJ databases">
        <title>Genomic Encyclopedia of Type Strains, Phase IV (KMG-IV): sequencing the most valuable type-strain genomes for metagenomic binning, comparative biology and taxonomic classification.</title>
        <authorList>
            <person name="Goeker M."/>
        </authorList>
    </citation>
    <scope>NUCLEOTIDE SEQUENCE [LARGE SCALE GENOMIC DNA]</scope>
    <source>
        <strain evidence="4 5">DSM 103737</strain>
    </source>
</reference>
<dbReference type="AlphaFoldDB" id="A0A840C6I3"/>
<accession>A0A840C6I3</accession>
<comment type="caution">
    <text evidence="4">The sequence shown here is derived from an EMBL/GenBank/DDBJ whole genome shotgun (WGS) entry which is preliminary data.</text>
</comment>
<dbReference type="Proteomes" id="UP000577362">
    <property type="component" value="Unassembled WGS sequence"/>
</dbReference>
<evidence type="ECO:0000256" key="2">
    <source>
        <dbReference type="SAM" id="SignalP"/>
    </source>
</evidence>
<keyword evidence="2" id="KW-0732">Signal</keyword>
<dbReference type="RefSeq" id="WP_183317090.1">
    <property type="nucleotide sequence ID" value="NZ_JACIEN010000003.1"/>
</dbReference>
<dbReference type="SUPFAM" id="SSF47473">
    <property type="entry name" value="EF-hand"/>
    <property type="match status" value="1"/>
</dbReference>
<feature type="signal peptide" evidence="2">
    <location>
        <begin position="1"/>
        <end position="20"/>
    </location>
</feature>
<proteinExistence type="predicted"/>
<evidence type="ECO:0000313" key="4">
    <source>
        <dbReference type="EMBL" id="MBB4017987.1"/>
    </source>
</evidence>
<dbReference type="Gene3D" id="1.10.238.10">
    <property type="entry name" value="EF-hand"/>
    <property type="match status" value="2"/>
</dbReference>
<evidence type="ECO:0000313" key="5">
    <source>
        <dbReference type="Proteomes" id="UP000577362"/>
    </source>
</evidence>
<keyword evidence="5" id="KW-1185">Reference proteome</keyword>
<gene>
    <name evidence="4" type="ORF">GGR16_003021</name>
</gene>